<keyword evidence="2 8" id="KW-0812">Transmembrane</keyword>
<proteinExistence type="predicted"/>
<keyword evidence="5 8" id="KW-0472">Membrane</keyword>
<reference evidence="10" key="1">
    <citation type="submission" date="2021-02" db="EMBL/GenBank/DDBJ databases">
        <authorList>
            <person name="Nowell W R."/>
        </authorList>
    </citation>
    <scope>NUCLEOTIDE SEQUENCE</scope>
</reference>
<dbReference type="GO" id="GO:0005886">
    <property type="term" value="C:plasma membrane"/>
    <property type="evidence" value="ECO:0007669"/>
    <property type="project" value="TreeGrafter"/>
</dbReference>
<feature type="transmembrane region" description="Helical" evidence="8">
    <location>
        <begin position="12"/>
        <end position="33"/>
    </location>
</feature>
<dbReference type="AlphaFoldDB" id="A0A814P028"/>
<comment type="caution">
    <text evidence="10">The sequence shown here is derived from an EMBL/GenBank/DDBJ whole genome shotgun (WGS) entry which is preliminary data.</text>
</comment>
<evidence type="ECO:0000256" key="3">
    <source>
        <dbReference type="ARBA" id="ARBA00022989"/>
    </source>
</evidence>
<accession>A0A814P028</accession>
<feature type="transmembrane region" description="Helical" evidence="8">
    <location>
        <begin position="88"/>
        <end position="106"/>
    </location>
</feature>
<gene>
    <name evidence="10" type="ORF">VCS650_LOCUS19947</name>
</gene>
<evidence type="ECO:0000256" key="7">
    <source>
        <dbReference type="ARBA" id="ARBA00023224"/>
    </source>
</evidence>
<dbReference type="Pfam" id="PF10324">
    <property type="entry name" value="7TM_GPCR_Srw"/>
    <property type="match status" value="1"/>
</dbReference>
<keyword evidence="3 8" id="KW-1133">Transmembrane helix</keyword>
<dbReference type="PANTHER" id="PTHR24243:SF230">
    <property type="entry name" value="G-PROTEIN COUPLED RECEPTORS FAMILY 1 PROFILE DOMAIN-CONTAINING PROTEIN"/>
    <property type="match status" value="1"/>
</dbReference>
<evidence type="ECO:0000256" key="6">
    <source>
        <dbReference type="ARBA" id="ARBA00023170"/>
    </source>
</evidence>
<comment type="subcellular location">
    <subcellularLocation>
        <location evidence="1">Membrane</location>
        <topology evidence="1">Multi-pass membrane protein</topology>
    </subcellularLocation>
</comment>
<dbReference type="SUPFAM" id="SSF81321">
    <property type="entry name" value="Family A G protein-coupled receptor-like"/>
    <property type="match status" value="1"/>
</dbReference>
<evidence type="ECO:0000256" key="2">
    <source>
        <dbReference type="ARBA" id="ARBA00022692"/>
    </source>
</evidence>
<organism evidence="10 11">
    <name type="scientific">Adineta steineri</name>
    <dbReference type="NCBI Taxonomy" id="433720"/>
    <lineage>
        <taxon>Eukaryota</taxon>
        <taxon>Metazoa</taxon>
        <taxon>Spiralia</taxon>
        <taxon>Gnathifera</taxon>
        <taxon>Rotifera</taxon>
        <taxon>Eurotatoria</taxon>
        <taxon>Bdelloidea</taxon>
        <taxon>Adinetida</taxon>
        <taxon>Adinetidae</taxon>
        <taxon>Adineta</taxon>
    </lineage>
</organism>
<dbReference type="EMBL" id="CAJNON010000202">
    <property type="protein sequence ID" value="CAF1098177.1"/>
    <property type="molecule type" value="Genomic_DNA"/>
</dbReference>
<evidence type="ECO:0000313" key="11">
    <source>
        <dbReference type="Proteomes" id="UP000663891"/>
    </source>
</evidence>
<feature type="transmembrane region" description="Helical" evidence="8">
    <location>
        <begin position="180"/>
        <end position="198"/>
    </location>
</feature>
<dbReference type="GO" id="GO:0008528">
    <property type="term" value="F:G protein-coupled peptide receptor activity"/>
    <property type="evidence" value="ECO:0007669"/>
    <property type="project" value="InterPro"/>
</dbReference>
<dbReference type="PANTHER" id="PTHR24243">
    <property type="entry name" value="G-PROTEIN COUPLED RECEPTOR"/>
    <property type="match status" value="1"/>
</dbReference>
<evidence type="ECO:0000313" key="10">
    <source>
        <dbReference type="EMBL" id="CAF1098177.1"/>
    </source>
</evidence>
<feature type="transmembrane region" description="Helical" evidence="8">
    <location>
        <begin position="261"/>
        <end position="282"/>
    </location>
</feature>
<protein>
    <recommendedName>
        <fullName evidence="9">G-protein coupled receptors family 1 profile domain-containing protein</fullName>
    </recommendedName>
</protein>
<evidence type="ECO:0000256" key="8">
    <source>
        <dbReference type="SAM" id="Phobius"/>
    </source>
</evidence>
<feature type="domain" description="G-protein coupled receptors family 1 profile" evidence="9">
    <location>
        <begin position="26"/>
        <end position="280"/>
    </location>
</feature>
<dbReference type="Gene3D" id="1.20.1070.10">
    <property type="entry name" value="Rhodopsin 7-helix transmembrane proteins"/>
    <property type="match status" value="1"/>
</dbReference>
<dbReference type="PROSITE" id="PS50262">
    <property type="entry name" value="G_PROTEIN_RECEP_F1_2"/>
    <property type="match status" value="1"/>
</dbReference>
<name>A0A814P028_9BILA</name>
<dbReference type="InterPro" id="IPR017452">
    <property type="entry name" value="GPCR_Rhodpsn_7TM"/>
</dbReference>
<evidence type="ECO:0000259" key="9">
    <source>
        <dbReference type="PROSITE" id="PS50262"/>
    </source>
</evidence>
<feature type="transmembrane region" description="Helical" evidence="8">
    <location>
        <begin position="127"/>
        <end position="149"/>
    </location>
</feature>
<evidence type="ECO:0000256" key="4">
    <source>
        <dbReference type="ARBA" id="ARBA00023040"/>
    </source>
</evidence>
<dbReference type="InterPro" id="IPR019427">
    <property type="entry name" value="7TM_GPCR_serpentine_rcpt_Srw"/>
</dbReference>
<evidence type="ECO:0000256" key="1">
    <source>
        <dbReference type="ARBA" id="ARBA00004141"/>
    </source>
</evidence>
<dbReference type="Proteomes" id="UP000663891">
    <property type="component" value="Unassembled WGS sequence"/>
</dbReference>
<keyword evidence="4" id="KW-0297">G-protein coupled receptor</keyword>
<feature type="transmembrane region" description="Helical" evidence="8">
    <location>
        <begin position="219"/>
        <end position="241"/>
    </location>
</feature>
<sequence length="308" mass="36238">MSLHILITVPFVKIVGLIFLVSGLFGNLFNIIIFIKNSINNSSTYLLFLSSLFSLIYLLDGLFTRILSVGFNIDPTRTNLIWCKTRTYIGQTTSLISLTCICYALLDQLFLSCQKEKYRRLSQLKRTKFITLIIILFWFIYHLPFYILAEHVNNGNNTFICNIYAIYEFNKYFSYIHQPIIAGIIPILFIIITGTLIYQNISLLRKNRRRDRAQRNLTTMIVVQTIFIIIQSVPYGFYSMYLSITSYEYKSIYRQDIELVILNLVSILYYFSHCFSFLIYYISSVTYRQQTKQLLIKIFTHHTNIIIS</sequence>
<keyword evidence="7" id="KW-0807">Transducer</keyword>
<feature type="transmembrane region" description="Helical" evidence="8">
    <location>
        <begin position="45"/>
        <end position="68"/>
    </location>
</feature>
<evidence type="ECO:0000256" key="5">
    <source>
        <dbReference type="ARBA" id="ARBA00023136"/>
    </source>
</evidence>
<dbReference type="OrthoDB" id="10052045at2759"/>
<keyword evidence="6" id="KW-0675">Receptor</keyword>